<name>A0ABN7G926_9GAMM</name>
<proteinExistence type="predicted"/>
<evidence type="ECO:0000313" key="1">
    <source>
        <dbReference type="EMBL" id="CAB5499290.1"/>
    </source>
</evidence>
<dbReference type="EMBL" id="CAHJWF010000158">
    <property type="protein sequence ID" value="CAB5499979.1"/>
    <property type="molecule type" value="Genomic_DNA"/>
</dbReference>
<reference evidence="2 3" key="1">
    <citation type="submission" date="2020-05" db="EMBL/GenBank/DDBJ databases">
        <authorList>
            <person name="Petersen J."/>
            <person name="Sayavedra L."/>
        </authorList>
    </citation>
    <scope>NUCLEOTIDE SEQUENCE [LARGE SCALE GENOMIC DNA]</scope>
    <source>
        <strain evidence="2">B azoricus SOX ET2 1586I</strain>
    </source>
</reference>
<protein>
    <submittedName>
        <fullName evidence="2">Uncharacterized protein</fullName>
    </submittedName>
</protein>
<evidence type="ECO:0000313" key="3">
    <source>
        <dbReference type="Proteomes" id="UP000626656"/>
    </source>
</evidence>
<comment type="caution">
    <text evidence="2">The sequence shown here is derived from an EMBL/GenBank/DDBJ whole genome shotgun (WGS) entry which is preliminary data.</text>
</comment>
<evidence type="ECO:0000313" key="2">
    <source>
        <dbReference type="EMBL" id="CAB5499979.1"/>
    </source>
</evidence>
<gene>
    <name evidence="1" type="ORF">AZO1586I_463</name>
    <name evidence="2" type="ORF">AZO1586I_581</name>
</gene>
<sequence length="49" mass="5701">MISTKKQLHLLDENPRHPNLSLTNQTFVCCVKIIHYKLDKLTDPVNQIV</sequence>
<organism evidence="2 3">
    <name type="scientific">Bathymodiolus thermophilus thioautotrophic gill symbiont</name>
    <dbReference type="NCBI Taxonomy" id="2360"/>
    <lineage>
        <taxon>Bacteria</taxon>
        <taxon>Pseudomonadati</taxon>
        <taxon>Pseudomonadota</taxon>
        <taxon>Gammaproteobacteria</taxon>
        <taxon>sulfur-oxidizing symbionts</taxon>
    </lineage>
</organism>
<dbReference type="Proteomes" id="UP000626656">
    <property type="component" value="Unassembled WGS sequence"/>
</dbReference>
<dbReference type="EMBL" id="CAHJWF010000129">
    <property type="protein sequence ID" value="CAB5499290.1"/>
    <property type="molecule type" value="Genomic_DNA"/>
</dbReference>
<keyword evidence="3" id="KW-1185">Reference proteome</keyword>
<accession>A0ABN7G926</accession>